<dbReference type="Proteomes" id="UP000595437">
    <property type="component" value="Chromosome 11"/>
</dbReference>
<dbReference type="EMBL" id="CP045900">
    <property type="protein sequence ID" value="QQP42325.1"/>
    <property type="molecule type" value="Genomic_DNA"/>
</dbReference>
<evidence type="ECO:0000256" key="1">
    <source>
        <dbReference type="SAM" id="MobiDB-lite"/>
    </source>
</evidence>
<feature type="region of interest" description="Disordered" evidence="1">
    <location>
        <begin position="63"/>
        <end position="97"/>
    </location>
</feature>
<organism evidence="2 3">
    <name type="scientific">Caligus rogercresseyi</name>
    <name type="common">Sea louse</name>
    <dbReference type="NCBI Taxonomy" id="217165"/>
    <lineage>
        <taxon>Eukaryota</taxon>
        <taxon>Metazoa</taxon>
        <taxon>Ecdysozoa</taxon>
        <taxon>Arthropoda</taxon>
        <taxon>Crustacea</taxon>
        <taxon>Multicrustacea</taxon>
        <taxon>Hexanauplia</taxon>
        <taxon>Copepoda</taxon>
        <taxon>Siphonostomatoida</taxon>
        <taxon>Caligidae</taxon>
        <taxon>Caligus</taxon>
    </lineage>
</organism>
<name>A0A7T8K2G8_CALRO</name>
<gene>
    <name evidence="2" type="ORF">FKW44_016945</name>
</gene>
<evidence type="ECO:0000313" key="2">
    <source>
        <dbReference type="EMBL" id="QQP42325.1"/>
    </source>
</evidence>
<protein>
    <submittedName>
        <fullName evidence="2">Uncharacterized protein</fullName>
    </submittedName>
</protein>
<evidence type="ECO:0000313" key="3">
    <source>
        <dbReference type="Proteomes" id="UP000595437"/>
    </source>
</evidence>
<reference evidence="3" key="1">
    <citation type="submission" date="2021-01" db="EMBL/GenBank/DDBJ databases">
        <title>Caligus Genome Assembly.</title>
        <authorList>
            <person name="Gallardo-Escarate C."/>
        </authorList>
    </citation>
    <scope>NUCLEOTIDE SEQUENCE [LARGE SCALE GENOMIC DNA]</scope>
</reference>
<dbReference type="AlphaFoldDB" id="A0A7T8K2G8"/>
<sequence>MNIKPTLNNSQYVNATPNQLSQALTSFTHHRSPLSSTLIFPWTYPGKQTAKPIFTALVERAIRQEGPSHQPRGRAQLHDRHERHRGALWATHPSTGH</sequence>
<accession>A0A7T8K2G8</accession>
<keyword evidence="3" id="KW-1185">Reference proteome</keyword>
<proteinExistence type="predicted"/>